<accession>A0A2Y9C9K5</accession>
<dbReference type="RefSeq" id="WP_181368556.1">
    <property type="nucleotide sequence ID" value="NZ_BAAACK010000007.1"/>
</dbReference>
<sequence>MEDVKVSNGADYQPEQKHSEEERFDKFMNVMVQIVEKYGQSVLQELDYVA</sequence>
<proteinExistence type="predicted"/>
<name>A0A2Y9C9K5_9FIRM</name>
<feature type="region of interest" description="Disordered" evidence="1">
    <location>
        <begin position="1"/>
        <end position="20"/>
    </location>
</feature>
<dbReference type="EMBL" id="QGDL01000001">
    <property type="protein sequence ID" value="PWJ32309.1"/>
    <property type="molecule type" value="Genomic_DNA"/>
</dbReference>
<evidence type="ECO:0000256" key="1">
    <source>
        <dbReference type="SAM" id="MobiDB-lite"/>
    </source>
</evidence>
<keyword evidence="3" id="KW-1185">Reference proteome</keyword>
<gene>
    <name evidence="2" type="ORF">A8806_101597</name>
</gene>
<organism evidence="2 3">
    <name type="scientific">Faecalicatena orotica</name>
    <dbReference type="NCBI Taxonomy" id="1544"/>
    <lineage>
        <taxon>Bacteria</taxon>
        <taxon>Bacillati</taxon>
        <taxon>Bacillota</taxon>
        <taxon>Clostridia</taxon>
        <taxon>Lachnospirales</taxon>
        <taxon>Lachnospiraceae</taxon>
        <taxon>Faecalicatena</taxon>
    </lineage>
</organism>
<reference evidence="2 3" key="1">
    <citation type="submission" date="2018-05" db="EMBL/GenBank/DDBJ databases">
        <title>The Hungate 1000. A catalogue of reference genomes from the rumen microbiome.</title>
        <authorList>
            <person name="Kelly W."/>
        </authorList>
    </citation>
    <scope>NUCLEOTIDE SEQUENCE [LARGE SCALE GENOMIC DNA]</scope>
    <source>
        <strain evidence="2 3">NLAE-zl-C242</strain>
    </source>
</reference>
<dbReference type="AlphaFoldDB" id="A0A2Y9C9K5"/>
<evidence type="ECO:0000313" key="2">
    <source>
        <dbReference type="EMBL" id="PWJ32309.1"/>
    </source>
</evidence>
<protein>
    <submittedName>
        <fullName evidence="2">Uncharacterized protein</fullName>
    </submittedName>
</protein>
<comment type="caution">
    <text evidence="2">The sequence shown here is derived from an EMBL/GenBank/DDBJ whole genome shotgun (WGS) entry which is preliminary data.</text>
</comment>
<dbReference type="Proteomes" id="UP000245845">
    <property type="component" value="Unassembled WGS sequence"/>
</dbReference>
<evidence type="ECO:0000313" key="3">
    <source>
        <dbReference type="Proteomes" id="UP000245845"/>
    </source>
</evidence>